<dbReference type="Proteomes" id="UP001595530">
    <property type="component" value="Unassembled WGS sequence"/>
</dbReference>
<accession>A0ABV7FAS6</accession>
<evidence type="ECO:0000313" key="1">
    <source>
        <dbReference type="EMBL" id="MFC3110847.1"/>
    </source>
</evidence>
<name>A0ABV7FAS6_9BURK</name>
<dbReference type="EMBL" id="JBHRTP010000091">
    <property type="protein sequence ID" value="MFC3110847.1"/>
    <property type="molecule type" value="Genomic_DNA"/>
</dbReference>
<sequence length="83" mass="9357">MAIIRAAVGENLKEFDDASSLEDVWAFINSQMATSNTERAVVLMDDGGDTMGQIWDSSLYYAHWETPVKMRAYFNLIGFDQSN</sequence>
<gene>
    <name evidence="1" type="ORF">ACFOFO_23325</name>
</gene>
<keyword evidence="2" id="KW-1185">Reference proteome</keyword>
<dbReference type="RefSeq" id="WP_390329486.1">
    <property type="nucleotide sequence ID" value="NZ_JBHRTP010000091.1"/>
</dbReference>
<organism evidence="1 2">
    <name type="scientific">Undibacterium arcticum</name>
    <dbReference type="NCBI Taxonomy" id="1762892"/>
    <lineage>
        <taxon>Bacteria</taxon>
        <taxon>Pseudomonadati</taxon>
        <taxon>Pseudomonadota</taxon>
        <taxon>Betaproteobacteria</taxon>
        <taxon>Burkholderiales</taxon>
        <taxon>Oxalobacteraceae</taxon>
        <taxon>Undibacterium</taxon>
    </lineage>
</organism>
<reference evidence="2" key="1">
    <citation type="journal article" date="2019" name="Int. J. Syst. Evol. Microbiol.">
        <title>The Global Catalogue of Microorganisms (GCM) 10K type strain sequencing project: providing services to taxonomists for standard genome sequencing and annotation.</title>
        <authorList>
            <consortium name="The Broad Institute Genomics Platform"/>
            <consortium name="The Broad Institute Genome Sequencing Center for Infectious Disease"/>
            <person name="Wu L."/>
            <person name="Ma J."/>
        </authorList>
    </citation>
    <scope>NUCLEOTIDE SEQUENCE [LARGE SCALE GENOMIC DNA]</scope>
    <source>
        <strain evidence="2">KCTC 42986</strain>
    </source>
</reference>
<proteinExistence type="predicted"/>
<comment type="caution">
    <text evidence="1">The sequence shown here is derived from an EMBL/GenBank/DDBJ whole genome shotgun (WGS) entry which is preliminary data.</text>
</comment>
<evidence type="ECO:0000313" key="2">
    <source>
        <dbReference type="Proteomes" id="UP001595530"/>
    </source>
</evidence>
<protein>
    <submittedName>
        <fullName evidence="1">Uncharacterized protein</fullName>
    </submittedName>
</protein>